<dbReference type="RefSeq" id="WP_008566367.1">
    <property type="nucleotide sequence ID" value="NZ_JH594510.1"/>
</dbReference>
<dbReference type="SUPFAM" id="SSF48371">
    <property type="entry name" value="ARM repeat"/>
    <property type="match status" value="1"/>
</dbReference>
<dbReference type="STRING" id="999422.HMPREF9944_02348"/>
<gene>
    <name evidence="1" type="ORF">HMPREF9944_02348</name>
</gene>
<protein>
    <recommendedName>
        <fullName evidence="3">Peptidase</fullName>
    </recommendedName>
</protein>
<evidence type="ECO:0008006" key="3">
    <source>
        <dbReference type="Google" id="ProtNLM"/>
    </source>
</evidence>
<keyword evidence="2" id="KW-1185">Reference proteome</keyword>
<dbReference type="PANTHER" id="PTHR41291">
    <property type="entry name" value="DNA ALKYLATION REPAIR PROTEIN"/>
    <property type="match status" value="1"/>
</dbReference>
<evidence type="ECO:0000313" key="2">
    <source>
        <dbReference type="Proteomes" id="UP000003167"/>
    </source>
</evidence>
<dbReference type="AlphaFoldDB" id="H1HQ23"/>
<dbReference type="PANTHER" id="PTHR41291:SF1">
    <property type="entry name" value="DNA ALKYLATION REPAIR PROTEIN"/>
    <property type="match status" value="1"/>
</dbReference>
<proteinExistence type="predicted"/>
<name>H1HQ23_9BACT</name>
<reference evidence="1 2" key="1">
    <citation type="submission" date="2011-12" db="EMBL/GenBank/DDBJ databases">
        <title>The Genome Sequence of Prevotella maculosa OT 289.</title>
        <authorList>
            <consortium name="The Broad Institute Genome Sequencing Platform"/>
            <person name="Earl A."/>
            <person name="Ward D."/>
            <person name="Feldgarden M."/>
            <person name="Gevers D."/>
            <person name="Izard J."/>
            <person name="Blanton J.M."/>
            <person name="Mathney J."/>
            <person name="Tanner A.C."/>
            <person name="Dewhirst F.E."/>
            <person name="Young S.K."/>
            <person name="Zeng Q."/>
            <person name="Gargeya S."/>
            <person name="Fitzgerald M."/>
            <person name="Haas B."/>
            <person name="Abouelleil A."/>
            <person name="Alvarado L."/>
            <person name="Arachchi H.M."/>
            <person name="Berlin A."/>
            <person name="Chapman S.B."/>
            <person name="Gearin G."/>
            <person name="Goldberg J."/>
            <person name="Griggs A."/>
            <person name="Gujja S."/>
            <person name="Hansen M."/>
            <person name="Heiman D."/>
            <person name="Howarth C."/>
            <person name="Larimer J."/>
            <person name="Lui A."/>
            <person name="MacDonald P.J.P."/>
            <person name="McCowen C."/>
            <person name="Montmayeur A."/>
            <person name="Murphy C."/>
            <person name="Neiman D."/>
            <person name="Pearson M."/>
            <person name="Priest M."/>
            <person name="Roberts A."/>
            <person name="Saif S."/>
            <person name="Shea T."/>
            <person name="Sisk P."/>
            <person name="Stolte C."/>
            <person name="Sykes S."/>
            <person name="Wortman J."/>
            <person name="Nusbaum C."/>
            <person name="Birren B."/>
        </authorList>
    </citation>
    <scope>NUCLEOTIDE SEQUENCE [LARGE SCALE GENOMIC DNA]</scope>
    <source>
        <strain evidence="1 2">OT 289</strain>
    </source>
</reference>
<evidence type="ECO:0000313" key="1">
    <source>
        <dbReference type="EMBL" id="EHO67023.1"/>
    </source>
</evidence>
<comment type="caution">
    <text evidence="1">The sequence shown here is derived from an EMBL/GenBank/DDBJ whole genome shotgun (WGS) entry which is preliminary data.</text>
</comment>
<accession>H1HQ23</accession>
<dbReference type="EMBL" id="AGEK01000039">
    <property type="protein sequence ID" value="EHO67023.1"/>
    <property type="molecule type" value="Genomic_DNA"/>
</dbReference>
<dbReference type="OrthoDB" id="1122333at2"/>
<dbReference type="Proteomes" id="UP000003167">
    <property type="component" value="Unassembled WGS sequence"/>
</dbReference>
<dbReference type="InterPro" id="IPR016024">
    <property type="entry name" value="ARM-type_fold"/>
</dbReference>
<dbReference type="HOGENOM" id="CLU_061369_3_0_10"/>
<dbReference type="PATRIC" id="fig|999422.3.peg.2372"/>
<organism evidence="1 2">
    <name type="scientific">Segatella maculosa OT 289</name>
    <dbReference type="NCBI Taxonomy" id="999422"/>
    <lineage>
        <taxon>Bacteria</taxon>
        <taxon>Pseudomonadati</taxon>
        <taxon>Bacteroidota</taxon>
        <taxon>Bacteroidia</taxon>
        <taxon>Bacteroidales</taxon>
        <taxon>Prevotellaceae</taxon>
        <taxon>Segatella</taxon>
    </lineage>
</organism>
<sequence>MELKDKLKAIKQSFRLEMNGPVSQSMRAKGVDYKINWGIPLVSLNEQAKEYGKDYDLAIALFKENIRECKILATLIMPAERMDAELADVWLEQTEMQEIAELLAMNLFQYVDYASVLAFECIASDKILYQICGYSLLSRLFGKGMKPNERGINEFLDQAATALVCDNMGVKHAAINAVMNFMELGREYELIARKALHNVIDF</sequence>